<dbReference type="AlphaFoldDB" id="A0A914CYJ6"/>
<dbReference type="WBParaSite" id="ACRNAN_scaffold15939.g10913.t1">
    <property type="protein sequence ID" value="ACRNAN_scaffold15939.g10913.t1"/>
    <property type="gene ID" value="ACRNAN_scaffold15939.g10913"/>
</dbReference>
<sequence>MVHIPTEVLLDIFISMGTCANHQFPTEIYAETDLFVEAMKNIRLVSQTWNATILNNITKLPKKKLNECGAQLVSKDNQVYIRISSWRRNKECCQNFQLPELINCYFNNLMMNVESIYYEALKEHYFKYGSVYSSRVNYYMTQAELELFNRAPRILDECVASNYVVIDVKRLNKRSFIKTISANPSIYLSEYAEKIKVKIQFWELDLDEVQATPLYEIKFANIYTQLHTEIPFHPISRKSFQTSEILGQLGKY</sequence>
<dbReference type="Proteomes" id="UP000887540">
    <property type="component" value="Unplaced"/>
</dbReference>
<accession>A0A914CYJ6</accession>
<organism evidence="1 2">
    <name type="scientific">Acrobeloides nanus</name>
    <dbReference type="NCBI Taxonomy" id="290746"/>
    <lineage>
        <taxon>Eukaryota</taxon>
        <taxon>Metazoa</taxon>
        <taxon>Ecdysozoa</taxon>
        <taxon>Nematoda</taxon>
        <taxon>Chromadorea</taxon>
        <taxon>Rhabditida</taxon>
        <taxon>Tylenchina</taxon>
        <taxon>Cephalobomorpha</taxon>
        <taxon>Cephaloboidea</taxon>
        <taxon>Cephalobidae</taxon>
        <taxon>Acrobeloides</taxon>
    </lineage>
</organism>
<evidence type="ECO:0000313" key="2">
    <source>
        <dbReference type="WBParaSite" id="ACRNAN_scaffold15939.g10913.t1"/>
    </source>
</evidence>
<protein>
    <submittedName>
        <fullName evidence="2">F-box domain-containing protein</fullName>
    </submittedName>
</protein>
<keyword evidence="1" id="KW-1185">Reference proteome</keyword>
<evidence type="ECO:0000313" key="1">
    <source>
        <dbReference type="Proteomes" id="UP000887540"/>
    </source>
</evidence>
<proteinExistence type="predicted"/>
<name>A0A914CYJ6_9BILA</name>
<reference evidence="2" key="1">
    <citation type="submission" date="2022-11" db="UniProtKB">
        <authorList>
            <consortium name="WormBaseParasite"/>
        </authorList>
    </citation>
    <scope>IDENTIFICATION</scope>
</reference>